<evidence type="ECO:0000313" key="1">
    <source>
        <dbReference type="EMBL" id="CBX92705.1"/>
    </source>
</evidence>
<gene>
    <name evidence="1" type="ORF">LEMA_P054110.1</name>
</gene>
<dbReference type="EMBL" id="FP929094">
    <property type="protein sequence ID" value="CBX92705.1"/>
    <property type="molecule type" value="Genomic_DNA"/>
</dbReference>
<dbReference type="VEuPathDB" id="FungiDB:LEMA_P054110.1"/>
<dbReference type="InParanoid" id="E4ZLM5"/>
<reference evidence="2" key="1">
    <citation type="journal article" date="2011" name="Nat. Commun.">
        <title>Effector diversification within compartments of the Leptosphaeria maculans genome affected by Repeat-Induced Point mutations.</title>
        <authorList>
            <person name="Rouxel T."/>
            <person name="Grandaubert J."/>
            <person name="Hane J.K."/>
            <person name="Hoede C."/>
            <person name="van de Wouw A.P."/>
            <person name="Couloux A."/>
            <person name="Dominguez V."/>
            <person name="Anthouard V."/>
            <person name="Bally P."/>
            <person name="Bourras S."/>
            <person name="Cozijnsen A.J."/>
            <person name="Ciuffetti L.M."/>
            <person name="Degrave A."/>
            <person name="Dilmaghani A."/>
            <person name="Duret L."/>
            <person name="Fudal I."/>
            <person name="Goodwin S.B."/>
            <person name="Gout L."/>
            <person name="Glaser N."/>
            <person name="Linglin J."/>
            <person name="Kema G.H.J."/>
            <person name="Lapalu N."/>
            <person name="Lawrence C.B."/>
            <person name="May K."/>
            <person name="Meyer M."/>
            <person name="Ollivier B."/>
            <person name="Poulain J."/>
            <person name="Schoch C.L."/>
            <person name="Simon A."/>
            <person name="Spatafora J.W."/>
            <person name="Stachowiak A."/>
            <person name="Turgeon B.G."/>
            <person name="Tyler B.M."/>
            <person name="Vincent D."/>
            <person name="Weissenbach J."/>
            <person name="Amselem J."/>
            <person name="Quesneville H."/>
            <person name="Oliver R.P."/>
            <person name="Wincker P."/>
            <person name="Balesdent M.-H."/>
            <person name="Howlett B.J."/>
        </authorList>
    </citation>
    <scope>NUCLEOTIDE SEQUENCE [LARGE SCALE GENOMIC DNA]</scope>
    <source>
        <strain evidence="2">JN3 / isolate v23.1.3 / race Av1-4-5-6-7-8</strain>
    </source>
</reference>
<name>E4ZLM5_LEPMJ</name>
<sequence length="93" mass="10332">MIGKVSKDGKIAMSWNAYPTGGESKRQGLHNTNSCSTSFLYLALGLGCRYNQGITILLFCQSSEYVLIFRLAVRFFLYITIHDAAVSEDEDQG</sequence>
<dbReference type="HOGENOM" id="CLU_2400071_0_0_1"/>
<dbReference type="AlphaFoldDB" id="E4ZLM5"/>
<organism evidence="2">
    <name type="scientific">Leptosphaeria maculans (strain JN3 / isolate v23.1.3 / race Av1-4-5-6-7-8)</name>
    <name type="common">Blackleg fungus</name>
    <name type="synonym">Phoma lingam</name>
    <dbReference type="NCBI Taxonomy" id="985895"/>
    <lineage>
        <taxon>Eukaryota</taxon>
        <taxon>Fungi</taxon>
        <taxon>Dikarya</taxon>
        <taxon>Ascomycota</taxon>
        <taxon>Pezizomycotina</taxon>
        <taxon>Dothideomycetes</taxon>
        <taxon>Pleosporomycetidae</taxon>
        <taxon>Pleosporales</taxon>
        <taxon>Pleosporineae</taxon>
        <taxon>Leptosphaeriaceae</taxon>
        <taxon>Plenodomus</taxon>
        <taxon>Plenodomus lingam/Leptosphaeria maculans species complex</taxon>
    </lineage>
</organism>
<proteinExistence type="predicted"/>
<evidence type="ECO:0000313" key="2">
    <source>
        <dbReference type="Proteomes" id="UP000002668"/>
    </source>
</evidence>
<dbReference type="Proteomes" id="UP000002668">
    <property type="component" value="Genome"/>
</dbReference>
<protein>
    <submittedName>
        <fullName evidence="1">Predicted protein</fullName>
    </submittedName>
</protein>
<accession>E4ZLM5</accession>
<keyword evidence="2" id="KW-1185">Reference proteome</keyword>